<keyword evidence="2" id="KW-1185">Reference proteome</keyword>
<comment type="caution">
    <text evidence="1">The sequence shown here is derived from an EMBL/GenBank/DDBJ whole genome shotgun (WGS) entry which is preliminary data.</text>
</comment>
<organism evidence="1 2">
    <name type="scientific">Dysgonomonas alginatilytica</name>
    <dbReference type="NCBI Taxonomy" id="1605892"/>
    <lineage>
        <taxon>Bacteria</taxon>
        <taxon>Pseudomonadati</taxon>
        <taxon>Bacteroidota</taxon>
        <taxon>Bacteroidia</taxon>
        <taxon>Bacteroidales</taxon>
        <taxon>Dysgonomonadaceae</taxon>
        <taxon>Dysgonomonas</taxon>
    </lineage>
</organism>
<proteinExistence type="predicted"/>
<dbReference type="Proteomes" id="UP000247973">
    <property type="component" value="Unassembled WGS sequence"/>
</dbReference>
<name>A0A2V3PVQ2_9BACT</name>
<protein>
    <submittedName>
        <fullName evidence="1">Uncharacterized protein</fullName>
    </submittedName>
</protein>
<dbReference type="EMBL" id="QICL01000001">
    <property type="protein sequence ID" value="PXV68986.1"/>
    <property type="molecule type" value="Genomic_DNA"/>
</dbReference>
<evidence type="ECO:0000313" key="2">
    <source>
        <dbReference type="Proteomes" id="UP000247973"/>
    </source>
</evidence>
<evidence type="ECO:0000313" key="1">
    <source>
        <dbReference type="EMBL" id="PXV68986.1"/>
    </source>
</evidence>
<gene>
    <name evidence="1" type="ORF">CLV62_101252</name>
</gene>
<dbReference type="AlphaFoldDB" id="A0A2V3PVQ2"/>
<reference evidence="1 2" key="1">
    <citation type="submission" date="2018-03" db="EMBL/GenBank/DDBJ databases">
        <title>Genomic Encyclopedia of Archaeal and Bacterial Type Strains, Phase II (KMG-II): from individual species to whole genera.</title>
        <authorList>
            <person name="Goeker M."/>
        </authorList>
    </citation>
    <scope>NUCLEOTIDE SEQUENCE [LARGE SCALE GENOMIC DNA]</scope>
    <source>
        <strain evidence="1 2">DSM 100214</strain>
    </source>
</reference>
<accession>A0A2V3PVQ2</accession>
<sequence length="307" mass="35101">MIFIVSSNMSKIRICFLLLLIPLMGYSQKDILSDMQGLSLKGDMIFELEGYIMTIQKEKASLDKKGIQKIKKKYNLENIEREYSDKNIKWENWVIESSTTVKGLPEVKGFQRCYLLPETDNRMMVVLLQSANGRDTLVEKAFMDAVFSRQLAQYTMDSWVAEKIDFAGREIMLGDVCQWVSPQNVHCASFGQMGWSVFKTQKEAELNTLIQIANNNNSGRYKIMNEENLNVIFEGVPTLAKRITYKINTSKLLSGGRNVLAVYYITQKVRGKYLSCVLTHYVEVKDNYSLPLLLKEVMSIKTEAASS</sequence>